<dbReference type="InterPro" id="IPR053235">
    <property type="entry name" value="Ser_Thr_kinase"/>
</dbReference>
<evidence type="ECO:0000256" key="1">
    <source>
        <dbReference type="SAM" id="MobiDB-lite"/>
    </source>
</evidence>
<feature type="region of interest" description="Disordered" evidence="1">
    <location>
        <begin position="102"/>
        <end position="151"/>
    </location>
</feature>
<feature type="region of interest" description="Disordered" evidence="1">
    <location>
        <begin position="25"/>
        <end position="72"/>
    </location>
</feature>
<feature type="compositionally biased region" description="Polar residues" evidence="1">
    <location>
        <begin position="115"/>
        <end position="128"/>
    </location>
</feature>
<dbReference type="SMART" id="SM00220">
    <property type="entry name" value="S_TKc"/>
    <property type="match status" value="1"/>
</dbReference>
<dbReference type="InterPro" id="IPR011009">
    <property type="entry name" value="Kinase-like_dom_sf"/>
</dbReference>
<feature type="compositionally biased region" description="Low complexity" evidence="1">
    <location>
        <begin position="137"/>
        <end position="148"/>
    </location>
</feature>
<name>A0ABT0PKC8_9GAMM</name>
<protein>
    <submittedName>
        <fullName evidence="3">Protein kinase</fullName>
    </submittedName>
</protein>
<feature type="compositionally biased region" description="Basic and acidic residues" evidence="1">
    <location>
        <begin position="457"/>
        <end position="466"/>
    </location>
</feature>
<reference evidence="3 4" key="1">
    <citation type="submission" date="2022-05" db="EMBL/GenBank/DDBJ databases">
        <authorList>
            <person name="Park J.-S."/>
        </authorList>
    </citation>
    <scope>NUCLEOTIDE SEQUENCE [LARGE SCALE GENOMIC DNA]</scope>
    <source>
        <strain evidence="3 4">2012CJ34-2</strain>
    </source>
</reference>
<dbReference type="Gene3D" id="1.10.510.10">
    <property type="entry name" value="Transferase(Phosphotransferase) domain 1"/>
    <property type="match status" value="1"/>
</dbReference>
<dbReference type="PANTHER" id="PTHR24361">
    <property type="entry name" value="MITOGEN-ACTIVATED KINASE KINASE KINASE"/>
    <property type="match status" value="1"/>
</dbReference>
<feature type="domain" description="Protein kinase" evidence="2">
    <location>
        <begin position="147"/>
        <end position="437"/>
    </location>
</feature>
<sequence>MFRTSLLEGVDQFITLEEAARLLEGNTEEESLTSDNETGMWSHRKCSRTSTPELNQNPLEEDNSGYTTVSQGNVSSISKESLTNLPGRKISAGGSSIVFEDSKADSKADDEPANDQPQDSTSLPTPSNKKIVEGLQPSDDSPESTPDSEGNRLLLGAFHYQPPAELKSKSKNLCQRTDNDEKNKTTLETEARLHYPAEDGSCAPWVSRTRIMTNFSSKRRKLNLSYLASEKSIHEKLHHHNICRFLGCSVFSDEHHLELVLYTEYCGKHPYKVLTSIPGSEHGKHILDWTGQLMSALTYLHGRYILHRDIKPANLAIDSTGLLRLFDFGLAKDIRWTCPKDASGSPMYMSPEARKKLPQGKKSDLYSLGQTVLRMCVHAHIFTVDYPRESSMVLPVIGFHEAFDKTLEHRKLRRIINGVNLVEPTKREPLVLLRFFLTTQSVGSISRQGPPVAGKPVKPENSKAND</sequence>
<dbReference type="RefSeq" id="WP_249701500.1">
    <property type="nucleotide sequence ID" value="NZ_JAMFLX010000034.1"/>
</dbReference>
<accession>A0ABT0PKC8</accession>
<dbReference type="Proteomes" id="UP001203338">
    <property type="component" value="Unassembled WGS sequence"/>
</dbReference>
<keyword evidence="4" id="KW-1185">Reference proteome</keyword>
<feature type="region of interest" description="Disordered" evidence="1">
    <location>
        <begin position="444"/>
        <end position="466"/>
    </location>
</feature>
<evidence type="ECO:0000313" key="4">
    <source>
        <dbReference type="Proteomes" id="UP001203338"/>
    </source>
</evidence>
<keyword evidence="3" id="KW-0418">Kinase</keyword>
<dbReference type="EMBL" id="JAMFLX010000034">
    <property type="protein sequence ID" value="MCL6271839.1"/>
    <property type="molecule type" value="Genomic_DNA"/>
</dbReference>
<evidence type="ECO:0000313" key="3">
    <source>
        <dbReference type="EMBL" id="MCL6271839.1"/>
    </source>
</evidence>
<dbReference type="GO" id="GO:0016301">
    <property type="term" value="F:kinase activity"/>
    <property type="evidence" value="ECO:0007669"/>
    <property type="project" value="UniProtKB-KW"/>
</dbReference>
<dbReference type="SUPFAM" id="SSF56112">
    <property type="entry name" value="Protein kinase-like (PK-like)"/>
    <property type="match status" value="1"/>
</dbReference>
<dbReference type="Pfam" id="PF00069">
    <property type="entry name" value="Pkinase"/>
    <property type="match status" value="1"/>
</dbReference>
<proteinExistence type="predicted"/>
<comment type="caution">
    <text evidence="3">The sequence shown here is derived from an EMBL/GenBank/DDBJ whole genome shotgun (WGS) entry which is preliminary data.</text>
</comment>
<feature type="compositionally biased region" description="Polar residues" evidence="1">
    <location>
        <begin position="48"/>
        <end position="72"/>
    </location>
</feature>
<dbReference type="PROSITE" id="PS50011">
    <property type="entry name" value="PROTEIN_KINASE_DOM"/>
    <property type="match status" value="1"/>
</dbReference>
<dbReference type="InterPro" id="IPR000719">
    <property type="entry name" value="Prot_kinase_dom"/>
</dbReference>
<keyword evidence="3" id="KW-0808">Transferase</keyword>
<organism evidence="3 4">
    <name type="scientific">Parendozoicomonas callyspongiae</name>
    <dbReference type="NCBI Taxonomy" id="2942213"/>
    <lineage>
        <taxon>Bacteria</taxon>
        <taxon>Pseudomonadati</taxon>
        <taxon>Pseudomonadota</taxon>
        <taxon>Gammaproteobacteria</taxon>
        <taxon>Oceanospirillales</taxon>
        <taxon>Endozoicomonadaceae</taxon>
        <taxon>Parendozoicomonas</taxon>
    </lineage>
</organism>
<gene>
    <name evidence="3" type="ORF">M3P05_18115</name>
</gene>
<evidence type="ECO:0000259" key="2">
    <source>
        <dbReference type="PROSITE" id="PS50011"/>
    </source>
</evidence>